<dbReference type="AlphaFoldDB" id="A0A4S8HIS1"/>
<dbReference type="PANTHER" id="PTHR34599">
    <property type="entry name" value="PEROXIDASE-RELATED"/>
    <property type="match status" value="1"/>
</dbReference>
<evidence type="ECO:0000313" key="2">
    <source>
        <dbReference type="EMBL" id="THU34953.1"/>
    </source>
</evidence>
<evidence type="ECO:0000313" key="3">
    <source>
        <dbReference type="Proteomes" id="UP000306918"/>
    </source>
</evidence>
<reference evidence="2 3" key="1">
    <citation type="submission" date="2019-04" db="EMBL/GenBank/DDBJ databases">
        <title>Niastella caeni sp. nov., isolated from activated sludge.</title>
        <authorList>
            <person name="Sheng M."/>
        </authorList>
    </citation>
    <scope>NUCLEOTIDE SEQUENCE [LARGE SCALE GENOMIC DNA]</scope>
    <source>
        <strain evidence="2 3">HX-2-15</strain>
    </source>
</reference>
<feature type="domain" description="Phosphatidic acid phosphatase type 2/haloperoxidase" evidence="1">
    <location>
        <begin position="289"/>
        <end position="420"/>
    </location>
</feature>
<protein>
    <submittedName>
        <fullName evidence="2">Phosphatase PAP2 family protein</fullName>
    </submittedName>
</protein>
<dbReference type="InterPro" id="IPR000326">
    <property type="entry name" value="PAP2/HPO"/>
</dbReference>
<dbReference type="Pfam" id="PF01569">
    <property type="entry name" value="PAP2"/>
    <property type="match status" value="1"/>
</dbReference>
<dbReference type="SUPFAM" id="SSF48317">
    <property type="entry name" value="Acid phosphatase/Vanadium-dependent haloperoxidase"/>
    <property type="match status" value="1"/>
</dbReference>
<dbReference type="RefSeq" id="WP_136579596.1">
    <property type="nucleotide sequence ID" value="NZ_STFF01000007.1"/>
</dbReference>
<dbReference type="Gene3D" id="1.10.606.20">
    <property type="match status" value="1"/>
</dbReference>
<sequence length="436" mass="47612">MNRLTKWIITGLFFSFIALSCKKNIPSDHINWKNLLGSRSFNDVLSNSEVIKWNNVAFEAAGGAAEANPLLAVRSEAMVHIAIHDALNAIVPVYEHYIFHGVNPLADPFAAVASAAHTVLMASWPDSAAMLDAKLAESLSKIASGHAKTWGIAIGMESAKAILALRAGDGAFQNPVSPVPPSTVPGVYVAVPPFDFQFGVFWKTMQLFSLETHDQFRSSSPPSLTSGTYTRDFNEVKEVGELNSTVRTADQSAYSAWWFEYSDIGWNRVARVSATTQNPGLYTTARMFALLNMALADGYTAFLEAKYFYNFWRPYTAIRAAATDGNDKTTPDADWEPLLPTPPVPDYPSGHCVLGNAAATVLTHFFGNHSPFSMTSTTASPAGAVRHFDSFKEAADENADSRVMVGIHFRFACVAGQKMGDQIGKWTVKHHLEPLH</sequence>
<proteinExistence type="predicted"/>
<dbReference type="OrthoDB" id="7793240at2"/>
<comment type="caution">
    <text evidence="2">The sequence shown here is derived from an EMBL/GenBank/DDBJ whole genome shotgun (WGS) entry which is preliminary data.</text>
</comment>
<dbReference type="Proteomes" id="UP000306918">
    <property type="component" value="Unassembled WGS sequence"/>
</dbReference>
<dbReference type="InterPro" id="IPR052559">
    <property type="entry name" value="V-haloperoxidase"/>
</dbReference>
<dbReference type="EMBL" id="STFF01000007">
    <property type="protein sequence ID" value="THU34953.1"/>
    <property type="molecule type" value="Genomic_DNA"/>
</dbReference>
<keyword evidence="3" id="KW-1185">Reference proteome</keyword>
<evidence type="ECO:0000259" key="1">
    <source>
        <dbReference type="Pfam" id="PF01569"/>
    </source>
</evidence>
<dbReference type="CDD" id="cd03398">
    <property type="entry name" value="PAP2_haloperoxidase"/>
    <property type="match status" value="1"/>
</dbReference>
<dbReference type="PANTHER" id="PTHR34599:SF1">
    <property type="entry name" value="PHOSPHATIDIC ACID PHOSPHATASE TYPE 2_HALOPEROXIDASE DOMAIN-CONTAINING PROTEIN"/>
    <property type="match status" value="1"/>
</dbReference>
<dbReference type="InterPro" id="IPR036938">
    <property type="entry name" value="PAP2/HPO_sf"/>
</dbReference>
<gene>
    <name evidence="2" type="ORF">FAM09_23475</name>
</gene>
<organism evidence="2 3">
    <name type="scientific">Niastella caeni</name>
    <dbReference type="NCBI Taxonomy" id="2569763"/>
    <lineage>
        <taxon>Bacteria</taxon>
        <taxon>Pseudomonadati</taxon>
        <taxon>Bacteroidota</taxon>
        <taxon>Chitinophagia</taxon>
        <taxon>Chitinophagales</taxon>
        <taxon>Chitinophagaceae</taxon>
        <taxon>Niastella</taxon>
    </lineage>
</organism>
<name>A0A4S8HIS1_9BACT</name>
<dbReference type="PROSITE" id="PS51257">
    <property type="entry name" value="PROKAR_LIPOPROTEIN"/>
    <property type="match status" value="1"/>
</dbReference>
<accession>A0A4S8HIS1</accession>